<protein>
    <submittedName>
        <fullName evidence="1">Uncharacterized protein</fullName>
    </submittedName>
</protein>
<evidence type="ECO:0000313" key="1">
    <source>
        <dbReference type="EMBL" id="KAA8563311.1"/>
    </source>
</evidence>
<evidence type="ECO:0000313" key="2">
    <source>
        <dbReference type="Proteomes" id="UP000323425"/>
    </source>
</evidence>
<accession>A0A5M9J3A1</accession>
<comment type="caution">
    <text evidence="1">The sequence shown here is derived from an EMBL/GenBank/DDBJ whole genome shotgun (WGS) entry which is preliminary data.</text>
</comment>
<dbReference type="Proteomes" id="UP000323425">
    <property type="component" value="Unassembled WGS sequence"/>
</dbReference>
<dbReference type="EMBL" id="VTFH01000001">
    <property type="protein sequence ID" value="KAA8563311.1"/>
    <property type="molecule type" value="Genomic_DNA"/>
</dbReference>
<sequence length="29" mass="3437">MDLATGALLLPAGFDLWGYGHWRVRTFWW</sequence>
<name>A0A5M9J3A1_9PSED</name>
<reference evidence="1 2" key="1">
    <citation type="journal article" date="2018" name="Plant Biotechnol. Rep.">
        <title>Diversity and antifungal activity of endophytic bacteria associated with Panax ginseng seedlings.</title>
        <authorList>
            <person name="Park J.M."/>
            <person name="Hong C.E."/>
            <person name="Jo S.H."/>
        </authorList>
    </citation>
    <scope>NUCLEOTIDE SEQUENCE [LARGE SCALE GENOMIC DNA]</scope>
    <source>
        <strain evidence="1 2">PgKB38</strain>
    </source>
</reference>
<organism evidence="1 2">
    <name type="scientific">Pseudomonas extremaustralis</name>
    <dbReference type="NCBI Taxonomy" id="359110"/>
    <lineage>
        <taxon>Bacteria</taxon>
        <taxon>Pseudomonadati</taxon>
        <taxon>Pseudomonadota</taxon>
        <taxon>Gammaproteobacteria</taxon>
        <taxon>Pseudomonadales</taxon>
        <taxon>Pseudomonadaceae</taxon>
        <taxon>Pseudomonas</taxon>
    </lineage>
</organism>
<gene>
    <name evidence="1" type="ORF">FX985_03380</name>
</gene>
<dbReference type="AlphaFoldDB" id="A0A5M9J3A1"/>
<proteinExistence type="predicted"/>